<proteinExistence type="predicted"/>
<dbReference type="InterPro" id="IPR025101">
    <property type="entry name" value="DUF4012"/>
</dbReference>
<dbReference type="AlphaFoldDB" id="A0A543FK49"/>
<organism evidence="2 3">
    <name type="scientific">Microbacterium kyungheense</name>
    <dbReference type="NCBI Taxonomy" id="1263636"/>
    <lineage>
        <taxon>Bacteria</taxon>
        <taxon>Bacillati</taxon>
        <taxon>Actinomycetota</taxon>
        <taxon>Actinomycetes</taxon>
        <taxon>Micrococcales</taxon>
        <taxon>Microbacteriaceae</taxon>
        <taxon>Microbacterium</taxon>
    </lineage>
</organism>
<keyword evidence="3" id="KW-1185">Reference proteome</keyword>
<feature type="transmembrane region" description="Helical" evidence="1">
    <location>
        <begin position="12"/>
        <end position="37"/>
    </location>
</feature>
<dbReference type="RefSeq" id="WP_246093316.1">
    <property type="nucleotide sequence ID" value="NZ_BAABLH010000001.1"/>
</dbReference>
<dbReference type="EMBL" id="VFPE01000001">
    <property type="protein sequence ID" value="TQM34086.1"/>
    <property type="molecule type" value="Genomic_DNA"/>
</dbReference>
<name>A0A543FK49_9MICO</name>
<dbReference type="Proteomes" id="UP000320235">
    <property type="component" value="Unassembled WGS sequence"/>
</dbReference>
<keyword evidence="1" id="KW-1133">Transmembrane helix</keyword>
<protein>
    <submittedName>
        <fullName evidence="2">Uncharacterized protein DUF4012</fullName>
    </submittedName>
</protein>
<evidence type="ECO:0000256" key="1">
    <source>
        <dbReference type="SAM" id="Phobius"/>
    </source>
</evidence>
<sequence>MTDSVLPRSARIAGRVFAWVLAALLVATVIAAAWVGIRGVLAYGHLRDAQASATDVRASLSDPAAAATAIDALSEDTGAARALTSDPIWSLAAGLPWVGPQLAAVSAVAASLDDVAGTALTPLSEVASTFQVDALRPQGGRIDVDTFAQLSPAAASAAEGVASAESSISAVDDAALLSPVRDAVDEVDQLLTEAGAATEALANATALLPAMLGAEGPRDYLVLFQNNAEWRSLGGIPGAMALIHTDGGTISLAAQESSSDFPEYPESVLPLGDEIEAIYGQRPGKWIQNVTQVPDFTVSGSLAREMWARQHGGQQVDGVIALDPVALSYILEATGPVALPGGDTLTSENAVPLLLNEVYQRYQRPADQDAFFAAAAAAVFEALAAGDVDPAKFVTALGRAGDENRLLLWSAHEDDQALLNDTTLSGPLPVTDDDTARFGVYVDDGTGSKMSFYQTLTTDVAWTECTVDAAGDAGGTATVTATIANNAPADAASLPSYITGGGRYGVAPGTTRTVGYVYIPEGWELADAQLSTGGGFGGGVHDGRRVVSFTVDLGPGQSASAVVTAHPVVPGAAVIDAVETPTLTPPTAIAATCGAPLQ</sequence>
<dbReference type="Pfam" id="PF13196">
    <property type="entry name" value="DUF4012"/>
    <property type="match status" value="1"/>
</dbReference>
<keyword evidence="1" id="KW-0812">Transmembrane</keyword>
<reference evidence="2 3" key="1">
    <citation type="submission" date="2019-06" db="EMBL/GenBank/DDBJ databases">
        <title>Sequencing the genomes of 1000 actinobacteria strains.</title>
        <authorList>
            <person name="Klenk H.-P."/>
        </authorList>
    </citation>
    <scope>NUCLEOTIDE SEQUENCE [LARGE SCALE GENOMIC DNA]</scope>
    <source>
        <strain evidence="2 3">DSM 105492</strain>
    </source>
</reference>
<accession>A0A543FK49</accession>
<gene>
    <name evidence="2" type="ORF">FB391_0373</name>
</gene>
<evidence type="ECO:0000313" key="3">
    <source>
        <dbReference type="Proteomes" id="UP000320235"/>
    </source>
</evidence>
<evidence type="ECO:0000313" key="2">
    <source>
        <dbReference type="EMBL" id="TQM34086.1"/>
    </source>
</evidence>
<keyword evidence="1" id="KW-0472">Membrane</keyword>
<comment type="caution">
    <text evidence="2">The sequence shown here is derived from an EMBL/GenBank/DDBJ whole genome shotgun (WGS) entry which is preliminary data.</text>
</comment>